<protein>
    <recommendedName>
        <fullName evidence="3">PPIase cyclophilin-type domain-containing protein</fullName>
    </recommendedName>
</protein>
<evidence type="ECO:0000313" key="4">
    <source>
        <dbReference type="EMBL" id="GFH45363.1"/>
    </source>
</evidence>
<accession>A0AAD3H090</accession>
<dbReference type="EMBL" id="BLLK01000020">
    <property type="protein sequence ID" value="GFH45363.1"/>
    <property type="molecule type" value="Genomic_DNA"/>
</dbReference>
<feature type="domain" description="PPIase cyclophilin-type" evidence="3">
    <location>
        <begin position="336"/>
        <end position="500"/>
    </location>
</feature>
<dbReference type="Proteomes" id="UP001054902">
    <property type="component" value="Unassembled WGS sequence"/>
</dbReference>
<feature type="region of interest" description="Disordered" evidence="1">
    <location>
        <begin position="246"/>
        <end position="266"/>
    </location>
</feature>
<evidence type="ECO:0000259" key="3">
    <source>
        <dbReference type="Pfam" id="PF00160"/>
    </source>
</evidence>
<organism evidence="4 5">
    <name type="scientific">Chaetoceros tenuissimus</name>
    <dbReference type="NCBI Taxonomy" id="426638"/>
    <lineage>
        <taxon>Eukaryota</taxon>
        <taxon>Sar</taxon>
        <taxon>Stramenopiles</taxon>
        <taxon>Ochrophyta</taxon>
        <taxon>Bacillariophyta</taxon>
        <taxon>Coscinodiscophyceae</taxon>
        <taxon>Chaetocerotophycidae</taxon>
        <taxon>Chaetocerotales</taxon>
        <taxon>Chaetocerotaceae</taxon>
        <taxon>Chaetoceros</taxon>
    </lineage>
</organism>
<keyword evidence="2" id="KW-0472">Membrane</keyword>
<evidence type="ECO:0000313" key="5">
    <source>
        <dbReference type="Proteomes" id="UP001054902"/>
    </source>
</evidence>
<comment type="caution">
    <text evidence="4">The sequence shown here is derived from an EMBL/GenBank/DDBJ whole genome shotgun (WGS) entry which is preliminary data.</text>
</comment>
<sequence length="530" mass="60085">MQNTSNDIGYPTSFSINASGSSSVGSRNRRRGFLKGSPSTEPISATKPSHRIVASSDSSDEELQKVDDPKPSRTIELLKGAPSTPSSKHPGARRRRSFNKKDFTILGERSTNQSLPLYNHVPEAAAPAPATVPKYFYSPRSHNNHLAGFGIGGDGLPYKYTPKKGASRRNTYLAAFASLLLVVAFMSYRRTMYMQDEMNRYVEENQQHVDSLHKTVNEMNRQIDIHQKKMRTLEDLNKDLERTKKNMEHEHESLQQKLSQTMTTEEEQKLLEENTALQDEVNKLKDSDEQSSTLMKQLVDKIQRDSYRDVYERFGPGPHFVKFDVLIPTRGFNPSSLGSFTIKLHPIDAMPHSVHLFLEQVYHGLWNDCAFVINSPEVIQAGALPTSNDGKTYRQKMNEFEDMGLSKVHFQEYHKDFPHRQWSVGFAGRPGGPEWFINMQDNTKIYGPGGQSNYSVKEEADPCFGEVIEGREVLQKIHELPVDNNSFKPFLKKAVHIQKASIVGMTETLAGADEHHVAKDMREKHFVDTD</sequence>
<dbReference type="SUPFAM" id="SSF50891">
    <property type="entry name" value="Cyclophilin-like"/>
    <property type="match status" value="1"/>
</dbReference>
<dbReference type="GO" id="GO:0003755">
    <property type="term" value="F:peptidyl-prolyl cis-trans isomerase activity"/>
    <property type="evidence" value="ECO:0007669"/>
    <property type="project" value="InterPro"/>
</dbReference>
<gene>
    <name evidence="4" type="ORF">CTEN210_01837</name>
</gene>
<feature type="compositionally biased region" description="Polar residues" evidence="1">
    <location>
        <begin position="37"/>
        <end position="47"/>
    </location>
</feature>
<feature type="compositionally biased region" description="Basic and acidic residues" evidence="1">
    <location>
        <begin position="62"/>
        <end position="73"/>
    </location>
</feature>
<feature type="transmembrane region" description="Helical" evidence="2">
    <location>
        <begin position="171"/>
        <end position="188"/>
    </location>
</feature>
<keyword evidence="2" id="KW-1133">Transmembrane helix</keyword>
<dbReference type="InterPro" id="IPR029000">
    <property type="entry name" value="Cyclophilin-like_dom_sf"/>
</dbReference>
<name>A0AAD3H090_9STRA</name>
<keyword evidence="5" id="KW-1185">Reference proteome</keyword>
<feature type="region of interest" description="Disordered" evidence="1">
    <location>
        <begin position="1"/>
        <end position="101"/>
    </location>
</feature>
<reference evidence="4 5" key="1">
    <citation type="journal article" date="2021" name="Sci. Rep.">
        <title>The genome of the diatom Chaetoceros tenuissimus carries an ancient integrated fragment of an extant virus.</title>
        <authorList>
            <person name="Hongo Y."/>
            <person name="Kimura K."/>
            <person name="Takaki Y."/>
            <person name="Yoshida Y."/>
            <person name="Baba S."/>
            <person name="Kobayashi G."/>
            <person name="Nagasaki K."/>
            <person name="Hano T."/>
            <person name="Tomaru Y."/>
        </authorList>
    </citation>
    <scope>NUCLEOTIDE SEQUENCE [LARGE SCALE GENOMIC DNA]</scope>
    <source>
        <strain evidence="4 5">NIES-3715</strain>
    </source>
</reference>
<evidence type="ECO:0000256" key="1">
    <source>
        <dbReference type="SAM" id="MobiDB-lite"/>
    </source>
</evidence>
<dbReference type="Pfam" id="PF00160">
    <property type="entry name" value="Pro_isomerase"/>
    <property type="match status" value="1"/>
</dbReference>
<evidence type="ECO:0000256" key="2">
    <source>
        <dbReference type="SAM" id="Phobius"/>
    </source>
</evidence>
<dbReference type="InterPro" id="IPR002130">
    <property type="entry name" value="Cyclophilin-type_PPIase_dom"/>
</dbReference>
<keyword evidence="2" id="KW-0812">Transmembrane</keyword>
<dbReference type="Gene3D" id="2.40.100.10">
    <property type="entry name" value="Cyclophilin-like"/>
    <property type="match status" value="1"/>
</dbReference>
<feature type="compositionally biased region" description="Polar residues" evidence="1">
    <location>
        <begin position="1"/>
        <end position="18"/>
    </location>
</feature>
<dbReference type="AlphaFoldDB" id="A0AAD3H090"/>
<proteinExistence type="predicted"/>